<evidence type="ECO:0000313" key="4">
    <source>
        <dbReference type="Proteomes" id="UP000284706"/>
    </source>
</evidence>
<dbReference type="InterPro" id="IPR056884">
    <property type="entry name" value="NPHP3-like_N"/>
</dbReference>
<evidence type="ECO:0000256" key="1">
    <source>
        <dbReference type="ARBA" id="ARBA00022737"/>
    </source>
</evidence>
<sequence>MFSGQDKEGLRPLYTQVATDAMHYSKDEYDRPKCHPETCKAIIEEIIDWAENDNINNPFMWVNGPVGSGKSTIARTIAELLANDPKYTGLFAASFFFRRTAPGRNNPSRLVATIAYQLTKNVPKLKRRIAVALTKEPFIFTLSYEEQMAKLVAGPLMDANNRSRMSLLPNFEALLDLIAGLLLQLIYHPSIVEYGNERHRRLVIIDGLDECGGVEDQIKVLQIFVKAVKTVNFPLFFLIASRRELGIQMFFNEDRMNLISRRLALDNEQYRRDEDIESFLISEFRNIKTNHPSASSIHHDWPGQPKIKLLIQKASGQFLYANTVMTFIKSPKARPMAQLELILGQGHSTKHTPFTAMDELYIRIFESAFGSDSSDICARALEILSFLILRGNGSILEIGDVEHYFNYEEGDVQICLNDLHSIINVPLPGGSIIEQPPSSALHIYHTSLRDFLLDKKRAKRFFIDAVHCHISLAKRCIDHISCSFNPKLRTENSAIQFLQDHVAFDAVFDSVNQPPMIDLPAIVKWAEGNETFQFFWLYGSVSTERSIVARSVTQMLQSRGVIAATFSFSKSDPTRKDASQLIATIAYQFCRVIPAVKSAVAAWIANDPCIFSRSLPAQLEALVIHPLSAAIQSAALADEESTPSHLVVLDSLDECEHKDLVLELLSVMVQGAKLPYIKFLIVSGREIDIQNTFNEAIVGPCSERFSLDDQIYRNLKNQAQEVLYQRVLDTVRQYSALNAIYDPGHLDGQRYTHGTQTQVLERILGWAGGRDMQYPIFWMYGPPGSGKSTIMAQVAATLIEQDKLAASHFFSRIDFGTAFVPTICYQLARNITAFRAPLAAAIEKDPAVFSKSVRAQFEALIAKPLVQLSDKGSLLGKIIMIDAVDECGNSEAQLEILSIIVSACQSPDFPLSFLVSGRPEYALMSFFNREAANSITLHYNLNTDAQEVDRDIEMYLRSRFEDIRQNHPAISSSLTNWPSDSVIELLVRKASGQFIYASSVMKFIENARQNPVDQLDRILGLKSQGNEAPLASLDALYSHLLLSVHDWESVAPVFKFLLRNFQAPKPSTLSDAATSLNLELEEMQAILSDLHSIMYVPPANQPDEEIRLYHASFADFLRDQSRAGPFYIDMED</sequence>
<dbReference type="InParanoid" id="A0A409W9Y0"/>
<dbReference type="InterPro" id="IPR027417">
    <property type="entry name" value="P-loop_NTPase"/>
</dbReference>
<keyword evidence="1" id="KW-0677">Repeat</keyword>
<gene>
    <name evidence="3" type="ORF">CVT26_015291</name>
</gene>
<reference evidence="3 4" key="1">
    <citation type="journal article" date="2018" name="Evol. Lett.">
        <title>Horizontal gene cluster transfer increased hallucinogenic mushroom diversity.</title>
        <authorList>
            <person name="Reynolds H.T."/>
            <person name="Vijayakumar V."/>
            <person name="Gluck-Thaler E."/>
            <person name="Korotkin H.B."/>
            <person name="Matheny P.B."/>
            <person name="Slot J.C."/>
        </authorList>
    </citation>
    <scope>NUCLEOTIDE SEQUENCE [LARGE SCALE GENOMIC DNA]</scope>
    <source>
        <strain evidence="3 4">SRW20</strain>
    </source>
</reference>
<feature type="domain" description="Nephrocystin 3-like N-terminal" evidence="2">
    <location>
        <begin position="773"/>
        <end position="918"/>
    </location>
</feature>
<keyword evidence="4" id="KW-1185">Reference proteome</keyword>
<feature type="domain" description="Nephrocystin 3-like N-terminal" evidence="2">
    <location>
        <begin position="520"/>
        <end position="683"/>
    </location>
</feature>
<dbReference type="AlphaFoldDB" id="A0A409W9Y0"/>
<dbReference type="Proteomes" id="UP000284706">
    <property type="component" value="Unassembled WGS sequence"/>
</dbReference>
<organism evidence="3 4">
    <name type="scientific">Gymnopilus dilepis</name>
    <dbReference type="NCBI Taxonomy" id="231916"/>
    <lineage>
        <taxon>Eukaryota</taxon>
        <taxon>Fungi</taxon>
        <taxon>Dikarya</taxon>
        <taxon>Basidiomycota</taxon>
        <taxon>Agaricomycotina</taxon>
        <taxon>Agaricomycetes</taxon>
        <taxon>Agaricomycetidae</taxon>
        <taxon>Agaricales</taxon>
        <taxon>Agaricineae</taxon>
        <taxon>Hymenogastraceae</taxon>
        <taxon>Gymnopilus</taxon>
    </lineage>
</organism>
<dbReference type="EMBL" id="NHYE01005271">
    <property type="protein sequence ID" value="PPQ75312.1"/>
    <property type="molecule type" value="Genomic_DNA"/>
</dbReference>
<protein>
    <recommendedName>
        <fullName evidence="2">Nephrocystin 3-like N-terminal domain-containing protein</fullName>
    </recommendedName>
</protein>
<evidence type="ECO:0000259" key="2">
    <source>
        <dbReference type="Pfam" id="PF24883"/>
    </source>
</evidence>
<comment type="caution">
    <text evidence="3">The sequence shown here is derived from an EMBL/GenBank/DDBJ whole genome shotgun (WGS) entry which is preliminary data.</text>
</comment>
<name>A0A409W9Y0_9AGAR</name>
<feature type="domain" description="Nephrocystin 3-like N-terminal" evidence="2">
    <location>
        <begin position="38"/>
        <end position="159"/>
    </location>
</feature>
<dbReference type="PANTHER" id="PTHR10039">
    <property type="entry name" value="AMELOGENIN"/>
    <property type="match status" value="1"/>
</dbReference>
<dbReference type="PANTHER" id="PTHR10039:SF17">
    <property type="entry name" value="FUNGAL STAND N-TERMINAL GOODBYE DOMAIN-CONTAINING PROTEIN-RELATED"/>
    <property type="match status" value="1"/>
</dbReference>
<dbReference type="Gene3D" id="3.40.50.300">
    <property type="entry name" value="P-loop containing nucleotide triphosphate hydrolases"/>
    <property type="match status" value="2"/>
</dbReference>
<dbReference type="SUPFAM" id="SSF52540">
    <property type="entry name" value="P-loop containing nucleoside triphosphate hydrolases"/>
    <property type="match status" value="2"/>
</dbReference>
<proteinExistence type="predicted"/>
<accession>A0A409W9Y0</accession>
<dbReference type="OrthoDB" id="3007115at2759"/>
<evidence type="ECO:0000313" key="3">
    <source>
        <dbReference type="EMBL" id="PPQ75312.1"/>
    </source>
</evidence>
<dbReference type="Pfam" id="PF24883">
    <property type="entry name" value="NPHP3_N"/>
    <property type="match status" value="3"/>
</dbReference>